<dbReference type="AlphaFoldDB" id="A0A5C5YXI9"/>
<name>A0A5C5YXI9_9BACT</name>
<proteinExistence type="predicted"/>
<comment type="caution">
    <text evidence="1">The sequence shown here is derived from an EMBL/GenBank/DDBJ whole genome shotgun (WGS) entry which is preliminary data.</text>
</comment>
<sequence length="55" mass="5967">MLPNAQDHRVGPIAAITGANARGRLRFIVWLSKSRGVVSGWPGMNYPPCGAYRLS</sequence>
<reference evidence="1 2" key="1">
    <citation type="submission" date="2019-02" db="EMBL/GenBank/DDBJ databases">
        <title>Deep-cultivation of Planctomycetes and their phenomic and genomic characterization uncovers novel biology.</title>
        <authorList>
            <person name="Wiegand S."/>
            <person name="Jogler M."/>
            <person name="Boedeker C."/>
            <person name="Pinto D."/>
            <person name="Vollmers J."/>
            <person name="Rivas-Marin E."/>
            <person name="Kohn T."/>
            <person name="Peeters S.H."/>
            <person name="Heuer A."/>
            <person name="Rast P."/>
            <person name="Oberbeckmann S."/>
            <person name="Bunk B."/>
            <person name="Jeske O."/>
            <person name="Meyerdierks A."/>
            <person name="Storesund J.E."/>
            <person name="Kallscheuer N."/>
            <person name="Luecker S."/>
            <person name="Lage O.M."/>
            <person name="Pohl T."/>
            <person name="Merkel B.J."/>
            <person name="Hornburger P."/>
            <person name="Mueller R.-W."/>
            <person name="Bruemmer F."/>
            <person name="Labrenz M."/>
            <person name="Spormann A.M."/>
            <person name="Op Den Camp H."/>
            <person name="Overmann J."/>
            <person name="Amann R."/>
            <person name="Jetten M.S.M."/>
            <person name="Mascher T."/>
            <person name="Medema M.H."/>
            <person name="Devos D.P."/>
            <person name="Kaster A.-K."/>
            <person name="Ovreas L."/>
            <person name="Rohde M."/>
            <person name="Galperin M.Y."/>
            <person name="Jogler C."/>
        </authorList>
    </citation>
    <scope>NUCLEOTIDE SEQUENCE [LARGE SCALE GENOMIC DNA]</scope>
    <source>
        <strain evidence="1 2">CA13</strain>
    </source>
</reference>
<gene>
    <name evidence="1" type="ORF">CA13_08880</name>
</gene>
<keyword evidence="2" id="KW-1185">Reference proteome</keyword>
<evidence type="ECO:0000313" key="2">
    <source>
        <dbReference type="Proteomes" id="UP000315010"/>
    </source>
</evidence>
<dbReference type="EMBL" id="SJPJ01000001">
    <property type="protein sequence ID" value="TWT79486.1"/>
    <property type="molecule type" value="Genomic_DNA"/>
</dbReference>
<protein>
    <submittedName>
        <fullName evidence="1">Uncharacterized protein</fullName>
    </submittedName>
</protein>
<evidence type="ECO:0000313" key="1">
    <source>
        <dbReference type="EMBL" id="TWT79486.1"/>
    </source>
</evidence>
<organism evidence="1 2">
    <name type="scientific">Novipirellula herctigrandis</name>
    <dbReference type="NCBI Taxonomy" id="2527986"/>
    <lineage>
        <taxon>Bacteria</taxon>
        <taxon>Pseudomonadati</taxon>
        <taxon>Planctomycetota</taxon>
        <taxon>Planctomycetia</taxon>
        <taxon>Pirellulales</taxon>
        <taxon>Pirellulaceae</taxon>
        <taxon>Novipirellula</taxon>
    </lineage>
</organism>
<accession>A0A5C5YXI9</accession>
<dbReference type="Proteomes" id="UP000315010">
    <property type="component" value="Unassembled WGS sequence"/>
</dbReference>